<dbReference type="InterPro" id="IPR008969">
    <property type="entry name" value="CarboxyPept-like_regulatory"/>
</dbReference>
<evidence type="ECO:0000256" key="7">
    <source>
        <dbReference type="ARBA" id="ARBA00023136"/>
    </source>
</evidence>
<evidence type="ECO:0000256" key="9">
    <source>
        <dbReference type="ARBA" id="ARBA00023237"/>
    </source>
</evidence>
<dbReference type="SUPFAM" id="SSF56935">
    <property type="entry name" value="Porins"/>
    <property type="match status" value="1"/>
</dbReference>
<sequence>MNKILLTLAVLWTLSLPSLSYVKANQNFQQLSQQGQIRGNVQNAKKPVVGATITLLELQLVTTSDSDGQFTFEKLPPGTYTLKISYTGMQSTEVKAEVGQRTTVELKENSIAIADVQVVGQVSNVKGATSTFISRQAIEHLQATNLGEVLQLLPGQLISNPSFSEVNAPSIRQLSDSQTKNTASLGTSIIINGAQLSNNANMQASNTASAGVLSSFSTSAGMGTDLRQISADNIESVEVIRGIPSVAYGDLTSGVIDVKTKASVEPLQTKFRLNPTLKQVWAGKGFDMGAHKGALFVDADYTYAANKPIQTSESYQRFNTSLQYTNTFGNRNQLYTNSTLAVGGYYDDSKTDPDLAVNQTINQAENYDLRFSTNGRWNVNRRFARNIQYVFAAQLGFQNGMQQRLNTGDVSAVSNALTDITQEVGYLPSNYLQRIRIEGKPLSLQAKLSDNFYFSTGRVQHGILAGVQYAFDKNYGAGKYFDQTLPPKATSGLGFRGRSFDDIPGLHQLSGFIEDQISARIADRELSIVAGLRYDHIQPFQDDNKFAFSPRINASYTVWDNLKIRAGYGLSAKLPTLIYLYPENAYADIFSLNYYKENPNESLALMTTRVFNTVNKKLEIATSKKAEIGLDYKWNNNKRLSLTYYQDNTANAYDMTQYYNFTTVPRYTVVSQEANEKPVLSDVVKDSLFVVDYNTPTNNVHVRNKGFEFELDLGRFASIRTAFTLTGAYSYTKREGNLPYVYGHQVANQPFDKLGVFNARGQEHELFISTLRGIHHIPEIRLIISLTAQTIWIDKNRYFNYTSRPYAIINITKNGNREVIPLSEAEIAAIPETSGLYISVADTYHREESWKPLWLFNMKVTKEFGKNYGFSFYVNNITNNRPLQASTRSPTEYEKRNIPIFFGSELTFKF</sequence>
<dbReference type="EMBL" id="SUME01000001">
    <property type="protein sequence ID" value="TJZ63342.1"/>
    <property type="molecule type" value="Genomic_DNA"/>
</dbReference>
<evidence type="ECO:0000256" key="10">
    <source>
        <dbReference type="PROSITE-ProRule" id="PRU01360"/>
    </source>
</evidence>
<evidence type="ECO:0000256" key="12">
    <source>
        <dbReference type="SAM" id="SignalP"/>
    </source>
</evidence>
<organism evidence="15 16">
    <name type="scientific">Sphingobacterium olei</name>
    <dbReference type="NCBI Taxonomy" id="2571155"/>
    <lineage>
        <taxon>Bacteria</taxon>
        <taxon>Pseudomonadati</taxon>
        <taxon>Bacteroidota</taxon>
        <taxon>Sphingobacteriia</taxon>
        <taxon>Sphingobacteriales</taxon>
        <taxon>Sphingobacteriaceae</taxon>
        <taxon>Sphingobacterium</taxon>
    </lineage>
</organism>
<keyword evidence="3 10" id="KW-1134">Transmembrane beta strand</keyword>
<dbReference type="GO" id="GO:0009279">
    <property type="term" value="C:cell outer membrane"/>
    <property type="evidence" value="ECO:0007669"/>
    <property type="project" value="UniProtKB-SubCell"/>
</dbReference>
<evidence type="ECO:0000256" key="1">
    <source>
        <dbReference type="ARBA" id="ARBA00004571"/>
    </source>
</evidence>
<evidence type="ECO:0000313" key="16">
    <source>
        <dbReference type="Proteomes" id="UP000306808"/>
    </source>
</evidence>
<evidence type="ECO:0000259" key="14">
    <source>
        <dbReference type="Pfam" id="PF07715"/>
    </source>
</evidence>
<reference evidence="15 16" key="1">
    <citation type="submission" date="2019-04" db="EMBL/GenBank/DDBJ databases">
        <title>Sphingobacterium olei sp. nov., isolated from oil-contaminated soil.</title>
        <authorList>
            <person name="Liu B."/>
        </authorList>
    </citation>
    <scope>NUCLEOTIDE SEQUENCE [LARGE SCALE GENOMIC DNA]</scope>
    <source>
        <strain evidence="15 16">HAL-9</strain>
    </source>
</reference>
<feature type="domain" description="TonB-dependent receptor-like beta-barrel" evidence="13">
    <location>
        <begin position="313"/>
        <end position="876"/>
    </location>
</feature>
<dbReference type="AlphaFoldDB" id="A0A4U0P937"/>
<evidence type="ECO:0000256" key="8">
    <source>
        <dbReference type="ARBA" id="ARBA00023170"/>
    </source>
</evidence>
<dbReference type="RefSeq" id="WP_136899886.1">
    <property type="nucleotide sequence ID" value="NZ_SUME01000001.1"/>
</dbReference>
<accession>A0A4U0P937</accession>
<dbReference type="OrthoDB" id="1151166at2"/>
<evidence type="ECO:0000256" key="5">
    <source>
        <dbReference type="ARBA" id="ARBA00022729"/>
    </source>
</evidence>
<feature type="domain" description="TonB-dependent receptor plug" evidence="14">
    <location>
        <begin position="126"/>
        <end position="253"/>
    </location>
</feature>
<keyword evidence="16" id="KW-1185">Reference proteome</keyword>
<evidence type="ECO:0000313" key="15">
    <source>
        <dbReference type="EMBL" id="TJZ63342.1"/>
    </source>
</evidence>
<evidence type="ECO:0000259" key="13">
    <source>
        <dbReference type="Pfam" id="PF00593"/>
    </source>
</evidence>
<keyword evidence="2 10" id="KW-0813">Transport</keyword>
<dbReference type="GO" id="GO:0015344">
    <property type="term" value="F:siderophore uptake transmembrane transporter activity"/>
    <property type="evidence" value="ECO:0007669"/>
    <property type="project" value="TreeGrafter"/>
</dbReference>
<keyword evidence="5 12" id="KW-0732">Signal</keyword>
<feature type="chain" id="PRO_5020182541" evidence="12">
    <location>
        <begin position="21"/>
        <end position="910"/>
    </location>
</feature>
<gene>
    <name evidence="15" type="ORF">FAZ15_03425</name>
</gene>
<keyword evidence="7 10" id="KW-0472">Membrane</keyword>
<comment type="caution">
    <text evidence="15">The sequence shown here is derived from an EMBL/GenBank/DDBJ whole genome shotgun (WGS) entry which is preliminary data.</text>
</comment>
<dbReference type="InterPro" id="IPR039426">
    <property type="entry name" value="TonB-dep_rcpt-like"/>
</dbReference>
<dbReference type="Pfam" id="PF07715">
    <property type="entry name" value="Plug"/>
    <property type="match status" value="1"/>
</dbReference>
<protein>
    <submittedName>
        <fullName evidence="15">TonB-dependent receptor</fullName>
    </submittedName>
</protein>
<dbReference type="GO" id="GO:0044718">
    <property type="term" value="P:siderophore transmembrane transport"/>
    <property type="evidence" value="ECO:0007669"/>
    <property type="project" value="TreeGrafter"/>
</dbReference>
<dbReference type="Pfam" id="PF00593">
    <property type="entry name" value="TonB_dep_Rec_b-barrel"/>
    <property type="match status" value="1"/>
</dbReference>
<dbReference type="InterPro" id="IPR036942">
    <property type="entry name" value="Beta-barrel_TonB_sf"/>
</dbReference>
<dbReference type="SUPFAM" id="SSF49464">
    <property type="entry name" value="Carboxypeptidase regulatory domain-like"/>
    <property type="match status" value="1"/>
</dbReference>
<evidence type="ECO:0000256" key="3">
    <source>
        <dbReference type="ARBA" id="ARBA00022452"/>
    </source>
</evidence>
<evidence type="ECO:0000256" key="4">
    <source>
        <dbReference type="ARBA" id="ARBA00022692"/>
    </source>
</evidence>
<keyword evidence="9 10" id="KW-0998">Cell outer membrane</keyword>
<feature type="signal peptide" evidence="12">
    <location>
        <begin position="1"/>
        <end position="20"/>
    </location>
</feature>
<evidence type="ECO:0000256" key="2">
    <source>
        <dbReference type="ARBA" id="ARBA00022448"/>
    </source>
</evidence>
<dbReference type="InterPro" id="IPR012910">
    <property type="entry name" value="Plug_dom"/>
</dbReference>
<comment type="similarity">
    <text evidence="10 11">Belongs to the TonB-dependent receptor family.</text>
</comment>
<name>A0A4U0P937_9SPHI</name>
<proteinExistence type="inferred from homology"/>
<dbReference type="Pfam" id="PF13620">
    <property type="entry name" value="CarboxypepD_reg"/>
    <property type="match status" value="1"/>
</dbReference>
<evidence type="ECO:0000256" key="11">
    <source>
        <dbReference type="RuleBase" id="RU003357"/>
    </source>
</evidence>
<comment type="subcellular location">
    <subcellularLocation>
        <location evidence="1 10">Cell outer membrane</location>
        <topology evidence="1 10">Multi-pass membrane protein</topology>
    </subcellularLocation>
</comment>
<dbReference type="PANTHER" id="PTHR30069">
    <property type="entry name" value="TONB-DEPENDENT OUTER MEMBRANE RECEPTOR"/>
    <property type="match status" value="1"/>
</dbReference>
<dbReference type="InterPro" id="IPR000531">
    <property type="entry name" value="Beta-barrel_TonB"/>
</dbReference>
<keyword evidence="8 15" id="KW-0675">Receptor</keyword>
<keyword evidence="4 10" id="KW-0812">Transmembrane</keyword>
<dbReference type="Proteomes" id="UP000306808">
    <property type="component" value="Unassembled WGS sequence"/>
</dbReference>
<dbReference type="PANTHER" id="PTHR30069:SF29">
    <property type="entry name" value="HEMOGLOBIN AND HEMOGLOBIN-HAPTOGLOBIN-BINDING PROTEIN 1-RELATED"/>
    <property type="match status" value="1"/>
</dbReference>
<dbReference type="Gene3D" id="2.40.170.20">
    <property type="entry name" value="TonB-dependent receptor, beta-barrel domain"/>
    <property type="match status" value="1"/>
</dbReference>
<dbReference type="PROSITE" id="PS52016">
    <property type="entry name" value="TONB_DEPENDENT_REC_3"/>
    <property type="match status" value="1"/>
</dbReference>
<dbReference type="InterPro" id="IPR037066">
    <property type="entry name" value="Plug_dom_sf"/>
</dbReference>
<evidence type="ECO:0000256" key="6">
    <source>
        <dbReference type="ARBA" id="ARBA00023077"/>
    </source>
</evidence>
<dbReference type="Gene3D" id="2.170.130.10">
    <property type="entry name" value="TonB-dependent receptor, plug domain"/>
    <property type="match status" value="1"/>
</dbReference>
<dbReference type="Gene3D" id="2.60.40.1120">
    <property type="entry name" value="Carboxypeptidase-like, regulatory domain"/>
    <property type="match status" value="1"/>
</dbReference>
<keyword evidence="6 11" id="KW-0798">TonB box</keyword>